<accession>D6A4C2</accession>
<organism evidence="1 2">
    <name type="scientific">Streptomyces viridosporus (strain ATCC 14672 / DSM 40746 / JCM 4963 / KCTC 9882 / NRRL B-12104 / FH 1290)</name>
    <name type="common">Streptomyces ghanaensis</name>
    <dbReference type="NCBI Taxonomy" id="566461"/>
    <lineage>
        <taxon>Bacteria</taxon>
        <taxon>Bacillati</taxon>
        <taxon>Actinomycetota</taxon>
        <taxon>Actinomycetes</taxon>
        <taxon>Kitasatosporales</taxon>
        <taxon>Streptomycetaceae</taxon>
        <taxon>Streptomyces</taxon>
    </lineage>
</organism>
<dbReference type="eggNOG" id="ENOG50334RC">
    <property type="taxonomic scope" value="Bacteria"/>
</dbReference>
<sequence length="259" mass="28609">MMAGPEAPQRYRRVQALAAARLARQVLQIWRELMNPAKVDASWPAVQAALKPVVQEAREQSAVLARSAYMDARRDAGIDDGDFTPEDPLPLFVHRLERALDVTGPVEFKKAIAAGKTPQQAMDAAAVRMVGSTQYLALEGGRQVMQRSIEADEQAAGWARVTDADPCAWCAMLASRGPVYKSAKTAGDPRQGGNRYHDHCGCQAWPAFTHDEPFIGVAEQLYDDWLRTTRGHGGKHAVNAFRRWWESEGRAAYTAPDRP</sequence>
<reference evidence="2" key="1">
    <citation type="submission" date="2008-12" db="EMBL/GenBank/DDBJ databases">
        <title>Annotation of Streptomyces ghanaensis ATCC 14672.</title>
        <authorList>
            <consortium name="The Broad Institute Genome Sequencing Platform"/>
            <consortium name="Broad Institute Microbial Sequencing Center"/>
            <person name="Fischbach M."/>
            <person name="Ward D."/>
            <person name="Young S."/>
            <person name="Kodira C.D."/>
            <person name="Zeng Q."/>
            <person name="Koehrsen M."/>
            <person name="Godfrey P."/>
            <person name="Alvarado L."/>
            <person name="Berlin A.M."/>
            <person name="Borenstein D."/>
            <person name="Chen Z."/>
            <person name="Engels R."/>
            <person name="Freedman E."/>
            <person name="Gellesch M."/>
            <person name="Goldberg J."/>
            <person name="Griggs A."/>
            <person name="Gujja S."/>
            <person name="Heiman D.I."/>
            <person name="Hepburn T.A."/>
            <person name="Howarth C."/>
            <person name="Jen D."/>
            <person name="Larson L."/>
            <person name="Lewis B."/>
            <person name="Mehta T."/>
            <person name="Park D."/>
            <person name="Pearson M."/>
            <person name="Roberts A."/>
            <person name="Saif S."/>
            <person name="Shea T.D."/>
            <person name="Shenoy N."/>
            <person name="Sisk P."/>
            <person name="Stolte C."/>
            <person name="Sykes S.N."/>
            <person name="Walk T."/>
            <person name="White J."/>
            <person name="Yandava C."/>
            <person name="Straight P."/>
            <person name="Clardy J."/>
            <person name="Hung D."/>
            <person name="Kolter R."/>
            <person name="Mekalanos J."/>
            <person name="Walker S."/>
            <person name="Walsh C.T."/>
            <person name="Wieland B.L.C."/>
            <person name="Ilzarbe M."/>
            <person name="Galagan J."/>
            <person name="Nusbaum C."/>
            <person name="Birren B."/>
        </authorList>
    </citation>
    <scope>NUCLEOTIDE SEQUENCE [LARGE SCALE GENOMIC DNA]</scope>
    <source>
        <strain evidence="2">ATCC 14672 / DSM 40746 / JCM 4963 / KCTC 9882 / NRRL B-12104 / FH 1290</strain>
    </source>
</reference>
<evidence type="ECO:0000313" key="1">
    <source>
        <dbReference type="EMBL" id="EFE65762.2"/>
    </source>
</evidence>
<name>D6A4C2_STRV1</name>
<proteinExistence type="predicted"/>
<gene>
    <name evidence="1" type="ORF">SSFG_01016</name>
</gene>
<protein>
    <submittedName>
        <fullName evidence="1">Uncharacterized protein</fullName>
    </submittedName>
</protein>
<dbReference type="EMBL" id="DS999641">
    <property type="protein sequence ID" value="EFE65762.2"/>
    <property type="molecule type" value="Genomic_DNA"/>
</dbReference>
<evidence type="ECO:0000313" key="2">
    <source>
        <dbReference type="Proteomes" id="UP000003824"/>
    </source>
</evidence>
<dbReference type="InterPro" id="IPR057369">
    <property type="entry name" value="VG15"/>
</dbReference>
<dbReference type="AlphaFoldDB" id="D6A4C2"/>
<dbReference type="Proteomes" id="UP000003824">
    <property type="component" value="Unassembled WGS sequence"/>
</dbReference>
<dbReference type="Pfam" id="PF25310">
    <property type="entry name" value="VG15"/>
    <property type="match status" value="1"/>
</dbReference>